<evidence type="ECO:0000313" key="1">
    <source>
        <dbReference type="EMBL" id="MPC60554.1"/>
    </source>
</evidence>
<keyword evidence="2" id="KW-1185">Reference proteome</keyword>
<evidence type="ECO:0000313" key="2">
    <source>
        <dbReference type="Proteomes" id="UP000324222"/>
    </source>
</evidence>
<dbReference type="AlphaFoldDB" id="A0A5B7GVG4"/>
<proteinExistence type="predicted"/>
<protein>
    <submittedName>
        <fullName evidence="1">Uncharacterized protein</fullName>
    </submittedName>
</protein>
<reference evidence="1 2" key="1">
    <citation type="submission" date="2019-05" db="EMBL/GenBank/DDBJ databases">
        <title>Another draft genome of Portunus trituberculatus and its Hox gene families provides insights of decapod evolution.</title>
        <authorList>
            <person name="Jeong J.-H."/>
            <person name="Song I."/>
            <person name="Kim S."/>
            <person name="Choi T."/>
            <person name="Kim D."/>
            <person name="Ryu S."/>
            <person name="Kim W."/>
        </authorList>
    </citation>
    <scope>NUCLEOTIDE SEQUENCE [LARGE SCALE GENOMIC DNA]</scope>
    <source>
        <tissue evidence="1">Muscle</tissue>
    </source>
</reference>
<comment type="caution">
    <text evidence="1">The sequence shown here is derived from an EMBL/GenBank/DDBJ whole genome shotgun (WGS) entry which is preliminary data.</text>
</comment>
<sequence>MVQGGAGRIGRRNSLDHMAPLGLTGERCISHQTTRFGKDSNPGRLDRSRLNINYATQALYNEEEWNK</sequence>
<dbReference type="EMBL" id="VSRR010017653">
    <property type="protein sequence ID" value="MPC60554.1"/>
    <property type="molecule type" value="Genomic_DNA"/>
</dbReference>
<organism evidence="1 2">
    <name type="scientific">Portunus trituberculatus</name>
    <name type="common">Swimming crab</name>
    <name type="synonym">Neptunus trituberculatus</name>
    <dbReference type="NCBI Taxonomy" id="210409"/>
    <lineage>
        <taxon>Eukaryota</taxon>
        <taxon>Metazoa</taxon>
        <taxon>Ecdysozoa</taxon>
        <taxon>Arthropoda</taxon>
        <taxon>Crustacea</taxon>
        <taxon>Multicrustacea</taxon>
        <taxon>Malacostraca</taxon>
        <taxon>Eumalacostraca</taxon>
        <taxon>Eucarida</taxon>
        <taxon>Decapoda</taxon>
        <taxon>Pleocyemata</taxon>
        <taxon>Brachyura</taxon>
        <taxon>Eubrachyura</taxon>
        <taxon>Portunoidea</taxon>
        <taxon>Portunidae</taxon>
        <taxon>Portuninae</taxon>
        <taxon>Portunus</taxon>
    </lineage>
</organism>
<name>A0A5B7GVG4_PORTR</name>
<dbReference type="Proteomes" id="UP000324222">
    <property type="component" value="Unassembled WGS sequence"/>
</dbReference>
<accession>A0A5B7GVG4</accession>
<gene>
    <name evidence="1" type="ORF">E2C01_054603</name>
</gene>